<feature type="compositionally biased region" description="Low complexity" evidence="7">
    <location>
        <begin position="480"/>
        <end position="502"/>
    </location>
</feature>
<feature type="compositionally biased region" description="Low complexity" evidence="7">
    <location>
        <begin position="1482"/>
        <end position="1497"/>
    </location>
</feature>
<sequence>MSTGQLQRHRSMSMSSGQSSKGKGRLATLAEITALQPAEMAPSRDFEPCAATASMFLYVQGNSVVCAHHDTLTIERRFSRHTEEIQLLAVDTVSERGAGRLVVSYDAGQTAIVWDCMTGDELARFASYENLTVAAWMRNGNVAFGNAQGNVILFEPTTSEHISARTIDQIPITALAPAADCRTYAIGFSNGSLLIAALQPRFTILHNLTTSRGPSPIVTLAWHASSSRQKSDMLATQTNDGDLRVWSVAKSPTSSDTAKVVRVLKRTENFTTGPNWLGWSKNGRIVQFSEGETSSWDVRTKHVTYESVPTLEHVRGLAVYGPGATLFTLGPNNTAQQFDLNSPPQLVANVQHPANLLPPSPPVSIEEQKKQDVSAATGSRETFSVPINIDISESDEDHMSPLARIAREMDKLEQERSEPDRADTLSPVSSRSHTSTTSRSSAGSRPHREHRKHSSVTSRGLSDGTTMSIGSTLHSNREPSLASSRDSLSMSSLSSTSQTSGRSRPRGSRLRQEVLRSPEDNKVVDLFKFTKTRLSDIPYRHPQVLDNSHLTNDDLRLQMLSTIFGWDGEAEALVQDEMTRHPLGSPNRVLLAKWLGDIDTDIMATSSESMTSSDWMLLALSGIGGHASQTKVARAYVQRLLEKGDVHTAATIMIGMGDQNDAIEIYVSHKRYMEALILTCLVFPNHWQRQAELIRKWGEWAVQHSQQQLAIRCFSCTGSESSEPWVSPTAQAATFSQLQSMSIPEMLSPPLSPPGARGPQRSIAKTSALKLITSFGDKAGKSKFFGLAEDERTPIGGGVTPIAESALSPGGDTTAFLRPSHRSAYNTPASARTATPGGFSRQRLPSIGEMPTDVIPRRKLEPAKLPTPVDSGSDKEKNDRLARAHERHISQPETMQLSSATYVPTGRAATASPMMEKNKNKAGHPLPSPSAETFSTTKQDARKRNGSRDRKPDGLQIQWPPMESIITGDYMTSPETSVTSSKYRTGTARSVNGSVNSLSTGGPSRSPLHSERSYKSQGTASPVVTGRSLDQYISSLEAAQHHADKQRRQASRERREKRDRSSSRKAKAREISEDRGRTAARYIKPAKRSPTSPVPMSPEDLRDLGAVGYGDDVITSEVTGRKVRDDSQSRVKSAKPSSRVRRLSPEPIARPQAGSKPGSRVTSRNNSRRPSPDTRLTIIDTKRGRSNGREGSVMRSPSSPLPMSPQTKFYQADDDVDDLRKAHEEQKAFRSRQRSTSRLRERGERGTSAVRDSSPPDRRRRDRSSSRRAGEREGSRTRKEASPHPKRDRPSHSRSVSEQKVGDINQIKDERTLKKEQAARDLEERRKSLARRPSVPPIVHPEELTRLSPIQYRPSPSPEFLRSSTYPSPRHSQIGPSRSQTTSPAQQPPRSQTTSPANLNTSEAYLKQSSGSSPQIGLPATPRAMRHPKYDPDGKDIPEMPQIPEQYNMAPPPPSWGSLNAAALSYNNAFESLGPLPRTTYSGAPRRLPPRSASAPIPEEPPQSPHPLPAALPTHPAFQAALPPSSRRKTQEPNNMRGSPPLTSPRKINPGESQPGTLGYETRNNSPVYSVVRPEIMSGIDETIEASSQPINPSNDNLTPPPPPPPPAPPILKELQHLAMPPPPPPAPLYRPGNPNTNSIVSGVSQGSGVIEIVMDDEEDKTTSAPIIEIPSPPQPGFARNSSVSHSRGRSENDNTLQGRFSRVTERLRSASRGRNGTSPQMDRTRSPQEASPYESVPPVWGVNPRPTASASTTNVSTANMTERHPRDVKASMMDIDGGMI</sequence>
<organism evidence="9 10">
    <name type="scientific">Phialocephala subalpina</name>
    <dbReference type="NCBI Taxonomy" id="576137"/>
    <lineage>
        <taxon>Eukaryota</taxon>
        <taxon>Fungi</taxon>
        <taxon>Dikarya</taxon>
        <taxon>Ascomycota</taxon>
        <taxon>Pezizomycotina</taxon>
        <taxon>Leotiomycetes</taxon>
        <taxon>Helotiales</taxon>
        <taxon>Mollisiaceae</taxon>
        <taxon>Phialocephala</taxon>
        <taxon>Phialocephala fortinii species complex</taxon>
    </lineage>
</organism>
<evidence type="ECO:0000256" key="3">
    <source>
        <dbReference type="ARBA" id="ARBA00022884"/>
    </source>
</evidence>
<feature type="compositionally biased region" description="Polar residues" evidence="7">
    <location>
        <begin position="1585"/>
        <end position="1598"/>
    </location>
</feature>
<feature type="compositionally biased region" description="Polar residues" evidence="7">
    <location>
        <begin position="973"/>
        <end position="1003"/>
    </location>
</feature>
<feature type="compositionally biased region" description="Low complexity" evidence="7">
    <location>
        <begin position="426"/>
        <end position="444"/>
    </location>
</feature>
<keyword evidence="10" id="KW-1185">Reference proteome</keyword>
<feature type="compositionally biased region" description="Basic and acidic residues" evidence="7">
    <location>
        <begin position="1254"/>
        <end position="1327"/>
    </location>
</feature>
<evidence type="ECO:0000313" key="10">
    <source>
        <dbReference type="Proteomes" id="UP000184330"/>
    </source>
</evidence>
<dbReference type="GO" id="GO:0003723">
    <property type="term" value="F:RNA binding"/>
    <property type="evidence" value="ECO:0007669"/>
    <property type="project" value="UniProtKB-KW"/>
</dbReference>
<evidence type="ECO:0000256" key="1">
    <source>
        <dbReference type="ARBA" id="ARBA00004123"/>
    </source>
</evidence>
<evidence type="ECO:0000256" key="7">
    <source>
        <dbReference type="SAM" id="MobiDB-lite"/>
    </source>
</evidence>
<feature type="compositionally biased region" description="Polar residues" evidence="7">
    <location>
        <begin position="455"/>
        <end position="474"/>
    </location>
</feature>
<feature type="compositionally biased region" description="Basic and acidic residues" evidence="7">
    <location>
        <begin position="410"/>
        <end position="423"/>
    </location>
</feature>
<evidence type="ECO:0000256" key="4">
    <source>
        <dbReference type="ARBA" id="ARBA00023015"/>
    </source>
</evidence>
<dbReference type="Pfam" id="PF23774">
    <property type="entry name" value="TPR_GEMI5"/>
    <property type="match status" value="1"/>
</dbReference>
<feature type="compositionally biased region" description="Pro residues" evidence="7">
    <location>
        <begin position="1620"/>
        <end position="1629"/>
    </location>
</feature>
<keyword evidence="2" id="KW-0597">Phosphoprotein</keyword>
<keyword evidence="4" id="KW-0805">Transcription regulation</keyword>
<evidence type="ECO:0000259" key="8">
    <source>
        <dbReference type="Pfam" id="PF23774"/>
    </source>
</evidence>
<feature type="compositionally biased region" description="Basic and acidic residues" evidence="7">
    <location>
        <begin position="1039"/>
        <end position="1077"/>
    </location>
</feature>
<dbReference type="Gene3D" id="2.130.10.10">
    <property type="entry name" value="YVTN repeat-like/Quinoprotein amine dehydrogenase"/>
    <property type="match status" value="1"/>
</dbReference>
<feature type="compositionally biased region" description="Basic residues" evidence="7">
    <location>
        <begin position="445"/>
        <end position="454"/>
    </location>
</feature>
<evidence type="ECO:0000256" key="2">
    <source>
        <dbReference type="ARBA" id="ARBA00022553"/>
    </source>
</evidence>
<keyword evidence="3" id="KW-0694">RNA-binding</keyword>
<comment type="subcellular location">
    <subcellularLocation>
        <location evidence="1">Nucleus</location>
    </subcellularLocation>
</comment>
<feature type="compositionally biased region" description="Polar residues" evidence="7">
    <location>
        <begin position="891"/>
        <end position="902"/>
    </location>
</feature>
<proteinExistence type="predicted"/>
<feature type="compositionally biased region" description="Basic and acidic residues" evidence="7">
    <location>
        <begin position="1119"/>
        <end position="1129"/>
    </location>
</feature>
<gene>
    <name evidence="9" type="ORF">PAC_01756</name>
</gene>
<evidence type="ECO:0000256" key="6">
    <source>
        <dbReference type="ARBA" id="ARBA00023242"/>
    </source>
</evidence>
<dbReference type="PANTHER" id="PTHR15528:SF11">
    <property type="entry name" value="FI18188P1"/>
    <property type="match status" value="1"/>
</dbReference>
<dbReference type="SUPFAM" id="SSF50978">
    <property type="entry name" value="WD40 repeat-like"/>
    <property type="match status" value="1"/>
</dbReference>
<dbReference type="InterPro" id="IPR034605">
    <property type="entry name" value="PGC-1"/>
</dbReference>
<dbReference type="Proteomes" id="UP000184330">
    <property type="component" value="Unassembled WGS sequence"/>
</dbReference>
<dbReference type="STRING" id="576137.A0A1L7WGI0"/>
<feature type="compositionally biased region" description="Polar residues" evidence="7">
    <location>
        <begin position="1551"/>
        <end position="1568"/>
    </location>
</feature>
<protein>
    <submittedName>
        <fullName evidence="9">Related to WD domain, G-beta repeat protein</fullName>
    </submittedName>
</protein>
<feature type="region of interest" description="Disordered" evidence="7">
    <location>
        <begin position="1471"/>
        <end position="1643"/>
    </location>
</feature>
<dbReference type="GO" id="GO:0005634">
    <property type="term" value="C:nucleus"/>
    <property type="evidence" value="ECO:0007669"/>
    <property type="project" value="UniProtKB-SubCell"/>
</dbReference>
<dbReference type="PANTHER" id="PTHR15528">
    <property type="entry name" value="PEROXISOME PROLIFERATOR ACTIVATED RECEPTOR GAMMA COACTIVATOR 1 PGC-1 -RELATED"/>
    <property type="match status" value="1"/>
</dbReference>
<feature type="region of interest" description="Disordered" evidence="7">
    <location>
        <begin position="1"/>
        <end position="23"/>
    </location>
</feature>
<feature type="compositionally biased region" description="Low complexity" evidence="7">
    <location>
        <begin position="1748"/>
        <end position="1761"/>
    </location>
</feature>
<feature type="compositionally biased region" description="Pro residues" evidence="7">
    <location>
        <begin position="1599"/>
        <end position="1610"/>
    </location>
</feature>
<dbReference type="InterPro" id="IPR015943">
    <property type="entry name" value="WD40/YVTN_repeat-like_dom_sf"/>
</dbReference>
<feature type="compositionally biased region" description="Basic and acidic residues" evidence="7">
    <location>
        <begin position="872"/>
        <end position="890"/>
    </location>
</feature>
<name>A0A1L7WGI0_9HELO</name>
<dbReference type="FunFam" id="2.130.10.10:FF:000577">
    <property type="entry name" value="WD domain G-beta repeat protein"/>
    <property type="match status" value="1"/>
</dbReference>
<feature type="compositionally biased region" description="Polar residues" evidence="7">
    <location>
        <begin position="1160"/>
        <end position="1169"/>
    </location>
</feature>
<evidence type="ECO:0000256" key="5">
    <source>
        <dbReference type="ARBA" id="ARBA00023163"/>
    </source>
</evidence>
<dbReference type="GO" id="GO:0003712">
    <property type="term" value="F:transcription coregulator activity"/>
    <property type="evidence" value="ECO:0007669"/>
    <property type="project" value="InterPro"/>
</dbReference>
<reference evidence="9 10" key="1">
    <citation type="submission" date="2016-03" db="EMBL/GenBank/DDBJ databases">
        <authorList>
            <person name="Ploux O."/>
        </authorList>
    </citation>
    <scope>NUCLEOTIDE SEQUENCE [LARGE SCALE GENOMIC DNA]</scope>
    <source>
        <strain evidence="9 10">UAMH 11012</strain>
    </source>
</reference>
<feature type="compositionally biased region" description="Basic and acidic residues" evidence="7">
    <location>
        <begin position="1218"/>
        <end position="1228"/>
    </location>
</feature>
<dbReference type="OrthoDB" id="7326421at2759"/>
<evidence type="ECO:0000313" key="9">
    <source>
        <dbReference type="EMBL" id="CZR51879.1"/>
    </source>
</evidence>
<dbReference type="EMBL" id="FJOG01000002">
    <property type="protein sequence ID" value="CZR51879.1"/>
    <property type="molecule type" value="Genomic_DNA"/>
</dbReference>
<feature type="region of interest" description="Disordered" evidence="7">
    <location>
        <begin position="917"/>
        <end position="1454"/>
    </location>
</feature>
<feature type="region of interest" description="Disordered" evidence="7">
    <location>
        <begin position="410"/>
        <end position="516"/>
    </location>
</feature>
<feature type="region of interest" description="Disordered" evidence="7">
    <location>
        <begin position="825"/>
        <end position="903"/>
    </location>
</feature>
<feature type="compositionally biased region" description="Low complexity" evidence="7">
    <location>
        <begin position="1630"/>
        <end position="1643"/>
    </location>
</feature>
<feature type="compositionally biased region" description="Polar residues" evidence="7">
    <location>
        <begin position="1362"/>
        <end position="1415"/>
    </location>
</feature>
<feature type="compositionally biased region" description="Polar residues" evidence="7">
    <location>
        <begin position="1713"/>
        <end position="1722"/>
    </location>
</feature>
<dbReference type="GO" id="GO:0045944">
    <property type="term" value="P:positive regulation of transcription by RNA polymerase II"/>
    <property type="evidence" value="ECO:0007669"/>
    <property type="project" value="TreeGrafter"/>
</dbReference>
<keyword evidence="5" id="KW-0804">Transcription</keyword>
<feature type="region of interest" description="Disordered" evidence="7">
    <location>
        <begin position="352"/>
        <end position="381"/>
    </location>
</feature>
<feature type="domain" description="Gem-associated protein 5 TPR" evidence="8">
    <location>
        <begin position="564"/>
        <end position="717"/>
    </location>
</feature>
<dbReference type="InterPro" id="IPR036322">
    <property type="entry name" value="WD40_repeat_dom_sf"/>
</dbReference>
<feature type="compositionally biased region" description="Low complexity" evidence="7">
    <location>
        <begin position="12"/>
        <end position="21"/>
    </location>
</feature>
<accession>A0A1L7WGI0</accession>
<feature type="compositionally biased region" description="Pro residues" evidence="7">
    <location>
        <begin position="1498"/>
        <end position="1510"/>
    </location>
</feature>
<feature type="compositionally biased region" description="Basic and acidic residues" evidence="7">
    <location>
        <begin position="1428"/>
        <end position="1438"/>
    </location>
</feature>
<dbReference type="InterPro" id="IPR056421">
    <property type="entry name" value="TPR_GEMI5"/>
</dbReference>
<feature type="region of interest" description="Disordered" evidence="7">
    <location>
        <begin position="1658"/>
        <end position="1781"/>
    </location>
</feature>
<keyword evidence="6" id="KW-0539">Nucleus</keyword>
<feature type="compositionally biased region" description="Basic and acidic residues" evidence="7">
    <location>
        <begin position="939"/>
        <end position="953"/>
    </location>
</feature>